<dbReference type="RefSeq" id="WP_176783254.1">
    <property type="nucleotide sequence ID" value="NZ_FNKB01000001.1"/>
</dbReference>
<protein>
    <submittedName>
        <fullName evidence="1">Uncharacterized protein</fullName>
    </submittedName>
</protein>
<gene>
    <name evidence="1" type="ORF">SAMN04488565_0001</name>
</gene>
<proteinExistence type="predicted"/>
<reference evidence="1 2" key="1">
    <citation type="submission" date="2016-10" db="EMBL/GenBank/DDBJ databases">
        <authorList>
            <person name="de Groot N.N."/>
        </authorList>
    </citation>
    <scope>NUCLEOTIDE SEQUENCE [LARGE SCALE GENOMIC DNA]</scope>
    <source>
        <strain evidence="1 2">DSM 22788</strain>
    </source>
</reference>
<name>A0A1H0XPN9_9MICO</name>
<accession>A0A1H0XPN9</accession>
<dbReference type="EMBL" id="FNKB01000001">
    <property type="protein sequence ID" value="SDQ04741.1"/>
    <property type="molecule type" value="Genomic_DNA"/>
</dbReference>
<feature type="non-terminal residue" evidence="1">
    <location>
        <position position="1"/>
    </location>
</feature>
<organism evidence="1 2">
    <name type="scientific">Leucobacter chromiiresistens</name>
    <dbReference type="NCBI Taxonomy" id="1079994"/>
    <lineage>
        <taxon>Bacteria</taxon>
        <taxon>Bacillati</taxon>
        <taxon>Actinomycetota</taxon>
        <taxon>Actinomycetes</taxon>
        <taxon>Micrococcales</taxon>
        <taxon>Microbacteriaceae</taxon>
        <taxon>Leucobacter</taxon>
    </lineage>
</organism>
<evidence type="ECO:0000313" key="1">
    <source>
        <dbReference type="EMBL" id="SDQ04741.1"/>
    </source>
</evidence>
<evidence type="ECO:0000313" key="2">
    <source>
        <dbReference type="Proteomes" id="UP000182690"/>
    </source>
</evidence>
<dbReference type="AlphaFoldDB" id="A0A1H0XPN9"/>
<dbReference type="Proteomes" id="UP000182690">
    <property type="component" value="Unassembled WGS sequence"/>
</dbReference>
<sequence length="64" mass="6438">EVPADLVTLTLELAAGALISPLGISREQAGGVSVTLNRTSNSLLVGPGGADAARLEPYRLGVLP</sequence>